<evidence type="ECO:0000256" key="7">
    <source>
        <dbReference type="ARBA" id="ARBA00047464"/>
    </source>
</evidence>
<evidence type="ECO:0000256" key="1">
    <source>
        <dbReference type="ARBA" id="ARBA00005059"/>
    </source>
</evidence>
<keyword evidence="4 8" id="KW-0521">NADP</keyword>
<protein>
    <recommendedName>
        <fullName evidence="3 8">Glutamyl-tRNA reductase</fullName>
        <shortName evidence="8">GluTR</shortName>
        <ecNumber evidence="3 8">1.2.1.70</ecNumber>
    </recommendedName>
</protein>
<evidence type="ECO:0000313" key="18">
    <source>
        <dbReference type="Proteomes" id="UP000657592"/>
    </source>
</evidence>
<dbReference type="GO" id="GO:0019353">
    <property type="term" value="P:protoporphyrinogen IX biosynthetic process from glutamate"/>
    <property type="evidence" value="ECO:0007669"/>
    <property type="project" value="TreeGrafter"/>
</dbReference>
<dbReference type="Proteomes" id="UP000657592">
    <property type="component" value="Unassembled WGS sequence"/>
</dbReference>
<feature type="domain" description="Quinate/shikimate 5-dehydrogenase/glutamyl-tRNA reductase" evidence="15">
    <location>
        <begin position="170"/>
        <end position="297"/>
    </location>
</feature>
<dbReference type="PANTHER" id="PTHR43013:SF1">
    <property type="entry name" value="GLUTAMYL-TRNA REDUCTASE"/>
    <property type="match status" value="1"/>
</dbReference>
<dbReference type="PIRSF" id="PIRSF000445">
    <property type="entry name" value="4pyrrol_synth_GluRdtase"/>
    <property type="match status" value="1"/>
</dbReference>
<comment type="domain">
    <text evidence="8">Possesses an unusual extended V-shaped dimeric structure with each monomer consisting of three distinct domains arranged along a curved 'spinal' alpha-helix. The N-terminal catalytic domain specifically recognizes the glutamate moiety of the substrate. The second domain is the NADPH-binding domain, and the third C-terminal domain is responsible for dimerization.</text>
</comment>
<evidence type="ECO:0000259" key="14">
    <source>
        <dbReference type="Pfam" id="PF00745"/>
    </source>
</evidence>
<evidence type="ECO:0000256" key="5">
    <source>
        <dbReference type="ARBA" id="ARBA00023002"/>
    </source>
</evidence>
<evidence type="ECO:0000256" key="11">
    <source>
        <dbReference type="PIRSR" id="PIRSR000445-3"/>
    </source>
</evidence>
<evidence type="ECO:0000256" key="4">
    <source>
        <dbReference type="ARBA" id="ARBA00022857"/>
    </source>
</evidence>
<dbReference type="EMBL" id="BMJY01000020">
    <property type="protein sequence ID" value="GGH50150.1"/>
    <property type="molecule type" value="Genomic_DNA"/>
</dbReference>
<organism evidence="17 18">
    <name type="scientific">Microbacterium album</name>
    <dbReference type="NCBI Taxonomy" id="2053191"/>
    <lineage>
        <taxon>Bacteria</taxon>
        <taxon>Bacillati</taxon>
        <taxon>Actinomycetota</taxon>
        <taxon>Actinomycetes</taxon>
        <taxon>Micrococcales</taxon>
        <taxon>Microbacteriaceae</taxon>
        <taxon>Microbacterium</taxon>
    </lineage>
</organism>
<feature type="site" description="Important for activity" evidence="8 12">
    <location>
        <position position="98"/>
    </location>
</feature>
<dbReference type="HAMAP" id="MF_00087">
    <property type="entry name" value="Glu_tRNA_reductase"/>
    <property type="match status" value="1"/>
</dbReference>
<keyword evidence="6 8" id="KW-0627">Porphyrin biosynthesis</keyword>
<accession>A0A917IIZ4</accession>
<feature type="domain" description="Glutamyl-tRNA reductase N-terminal" evidence="16">
    <location>
        <begin position="5"/>
        <end position="155"/>
    </location>
</feature>
<dbReference type="InterPro" id="IPR006151">
    <property type="entry name" value="Shikm_DH/Glu-tRNA_Rdtase"/>
</dbReference>
<keyword evidence="18" id="KW-1185">Reference proteome</keyword>
<dbReference type="InterPro" id="IPR036291">
    <property type="entry name" value="NAD(P)-bd_dom_sf"/>
</dbReference>
<evidence type="ECO:0000256" key="9">
    <source>
        <dbReference type="PIRSR" id="PIRSR000445-1"/>
    </source>
</evidence>
<dbReference type="RefSeq" id="WP_188757072.1">
    <property type="nucleotide sequence ID" value="NZ_BMJY01000020.1"/>
</dbReference>
<dbReference type="InterPro" id="IPR036453">
    <property type="entry name" value="GluRdtase_dimer_dom_sf"/>
</dbReference>
<dbReference type="InterPro" id="IPR015895">
    <property type="entry name" value="4pyrrol_synth_GluRdtase_N"/>
</dbReference>
<reference evidence="17" key="2">
    <citation type="submission" date="2020-09" db="EMBL/GenBank/DDBJ databases">
        <authorList>
            <person name="Sun Q."/>
            <person name="Zhou Y."/>
        </authorList>
    </citation>
    <scope>NUCLEOTIDE SEQUENCE</scope>
    <source>
        <strain evidence="17">CGMCC 1.15794</strain>
    </source>
</reference>
<dbReference type="InterPro" id="IPR036343">
    <property type="entry name" value="GluRdtase_N_sf"/>
</dbReference>
<keyword evidence="5 8" id="KW-0560">Oxidoreductase</keyword>
<feature type="binding site" evidence="8 10">
    <location>
        <position position="119"/>
    </location>
    <ligand>
        <name>substrate</name>
    </ligand>
</feature>
<comment type="pathway">
    <text evidence="1 8 13">Porphyrin-containing compound metabolism; protoporphyrin-IX biosynthesis; 5-aminolevulinate from L-glutamyl-tRNA(Glu): step 1/2.</text>
</comment>
<evidence type="ECO:0000259" key="16">
    <source>
        <dbReference type="Pfam" id="PF05201"/>
    </source>
</evidence>
<evidence type="ECO:0000256" key="10">
    <source>
        <dbReference type="PIRSR" id="PIRSR000445-2"/>
    </source>
</evidence>
<dbReference type="Gene3D" id="3.40.50.720">
    <property type="entry name" value="NAD(P)-binding Rossmann-like Domain"/>
    <property type="match status" value="1"/>
</dbReference>
<comment type="similarity">
    <text evidence="2 8 13">Belongs to the glutamyl-tRNA reductase family.</text>
</comment>
<dbReference type="SUPFAM" id="SSF51735">
    <property type="entry name" value="NAD(P)-binding Rossmann-fold domains"/>
    <property type="match status" value="1"/>
</dbReference>
<dbReference type="InterPro" id="IPR000343">
    <property type="entry name" value="4pyrrol_synth_GluRdtase"/>
</dbReference>
<comment type="catalytic activity">
    <reaction evidence="7 8 13">
        <text>(S)-4-amino-5-oxopentanoate + tRNA(Glu) + NADP(+) = L-glutamyl-tRNA(Glu) + NADPH + H(+)</text>
        <dbReference type="Rhea" id="RHEA:12344"/>
        <dbReference type="Rhea" id="RHEA-COMP:9663"/>
        <dbReference type="Rhea" id="RHEA-COMP:9680"/>
        <dbReference type="ChEBI" id="CHEBI:15378"/>
        <dbReference type="ChEBI" id="CHEBI:57501"/>
        <dbReference type="ChEBI" id="CHEBI:57783"/>
        <dbReference type="ChEBI" id="CHEBI:58349"/>
        <dbReference type="ChEBI" id="CHEBI:78442"/>
        <dbReference type="ChEBI" id="CHEBI:78520"/>
        <dbReference type="EC" id="1.2.1.70"/>
    </reaction>
</comment>
<comment type="miscellaneous">
    <text evidence="8">During catalysis, the active site Cys acts as a nucleophile attacking the alpha-carbonyl group of tRNA-bound glutamate with the formation of a thioester intermediate between enzyme and glutamate, and the concomitant release of tRNA(Glu). The thioester intermediate is finally reduced by direct hydride transfer from NADPH, to form the product GSA.</text>
</comment>
<dbReference type="PANTHER" id="PTHR43013">
    <property type="entry name" value="GLUTAMYL-TRNA REDUCTASE"/>
    <property type="match status" value="1"/>
</dbReference>
<dbReference type="Gene3D" id="3.30.460.30">
    <property type="entry name" value="Glutamyl-tRNA reductase, N-terminal domain"/>
    <property type="match status" value="1"/>
</dbReference>
<gene>
    <name evidence="8 17" type="primary">hemA</name>
    <name evidence="17" type="ORF">GCM10010921_28690</name>
</gene>
<sequence>MLLCVTASHKTAPFDLLEQLSSPSAEAVAPLIARTAPEVRGAVVLATCNRFEAYIETGDDDSAGVQAALGAIEAATGVARDDLAGSYEVKRGGKVAEHLFAVASGLESVVIGEGEIGGQVRRALAQARAQGTTSSELERLFQRATETQKGVKNTTALGRAGRSLVRLALELADSRLADWTTQRVLLVGTGAYAAATLAALRDRGVTDITVFSPSGRGQKFAAKHGIAWTTREDYPGAAAASDLVITCTTSEDPVLDAALLREGGLDDRLFVIDLGLPRNVDPDVAELDHVTLLDLETIRLHAPLEELQATETARAMVKDAAARFHLVGRQQSAQPAVVALREHVFGLLEDEIARVRRRSDAATARQTEQALRHLVGVLLHAPTTRAQDLAVEGRADEVFAAVEALFGVDVRGAEQAEGDAATGCPFPGEARSA</sequence>
<dbReference type="SUPFAM" id="SSF69075">
    <property type="entry name" value="Glutamyl tRNA-reductase dimerization domain"/>
    <property type="match status" value="1"/>
</dbReference>
<dbReference type="NCBIfam" id="NF000750">
    <property type="entry name" value="PRK00045.3-4"/>
    <property type="match status" value="1"/>
</dbReference>
<evidence type="ECO:0000256" key="2">
    <source>
        <dbReference type="ARBA" id="ARBA00005916"/>
    </source>
</evidence>
<dbReference type="InterPro" id="IPR015896">
    <property type="entry name" value="4pyrrol_synth_GluRdtase_dimer"/>
</dbReference>
<feature type="binding site" evidence="8 11">
    <location>
        <begin position="188"/>
        <end position="193"/>
    </location>
    <ligand>
        <name>NADP(+)</name>
        <dbReference type="ChEBI" id="CHEBI:58349"/>
    </ligand>
</feature>
<dbReference type="AlphaFoldDB" id="A0A917IIZ4"/>
<dbReference type="FunFam" id="3.30.460.30:FF:000001">
    <property type="entry name" value="Glutamyl-tRNA reductase"/>
    <property type="match status" value="1"/>
</dbReference>
<feature type="binding site" evidence="8 10">
    <location>
        <begin position="113"/>
        <end position="115"/>
    </location>
    <ligand>
        <name>substrate</name>
    </ligand>
</feature>
<evidence type="ECO:0000259" key="15">
    <source>
        <dbReference type="Pfam" id="PF01488"/>
    </source>
</evidence>
<evidence type="ECO:0000256" key="13">
    <source>
        <dbReference type="RuleBase" id="RU000584"/>
    </source>
</evidence>
<comment type="function">
    <text evidence="8">Catalyzes the NADPH-dependent reduction of glutamyl-tRNA(Glu) to glutamate 1-semialdehyde (GSA).</text>
</comment>
<dbReference type="EC" id="1.2.1.70" evidence="3 8"/>
<feature type="binding site" evidence="8 10">
    <location>
        <begin position="47"/>
        <end position="50"/>
    </location>
    <ligand>
        <name>substrate</name>
    </ligand>
</feature>
<feature type="domain" description="Tetrapyrrole biosynthesis glutamyl-tRNA reductase dimerisation" evidence="14">
    <location>
        <begin position="313"/>
        <end position="407"/>
    </location>
</feature>
<evidence type="ECO:0000256" key="12">
    <source>
        <dbReference type="PIRSR" id="PIRSR000445-4"/>
    </source>
</evidence>
<evidence type="ECO:0000256" key="8">
    <source>
        <dbReference type="HAMAP-Rule" id="MF_00087"/>
    </source>
</evidence>
<dbReference type="Pfam" id="PF00745">
    <property type="entry name" value="GlutR_dimer"/>
    <property type="match status" value="1"/>
</dbReference>
<evidence type="ECO:0000313" key="17">
    <source>
        <dbReference type="EMBL" id="GGH50150.1"/>
    </source>
</evidence>
<dbReference type="GO" id="GO:0008883">
    <property type="term" value="F:glutamyl-tRNA reductase activity"/>
    <property type="evidence" value="ECO:0007669"/>
    <property type="project" value="UniProtKB-UniRule"/>
</dbReference>
<comment type="subunit">
    <text evidence="8">Homodimer.</text>
</comment>
<evidence type="ECO:0000256" key="6">
    <source>
        <dbReference type="ARBA" id="ARBA00023244"/>
    </source>
</evidence>
<dbReference type="Pfam" id="PF05201">
    <property type="entry name" value="GlutR_N"/>
    <property type="match status" value="1"/>
</dbReference>
<dbReference type="NCBIfam" id="TIGR01035">
    <property type="entry name" value="hemA"/>
    <property type="match status" value="1"/>
</dbReference>
<feature type="active site" description="Nucleophile" evidence="8 9">
    <location>
        <position position="48"/>
    </location>
</feature>
<evidence type="ECO:0000256" key="3">
    <source>
        <dbReference type="ARBA" id="ARBA00012970"/>
    </source>
</evidence>
<dbReference type="GO" id="GO:0050661">
    <property type="term" value="F:NADP binding"/>
    <property type="evidence" value="ECO:0007669"/>
    <property type="project" value="InterPro"/>
</dbReference>
<dbReference type="Pfam" id="PF01488">
    <property type="entry name" value="Shikimate_DH"/>
    <property type="match status" value="1"/>
</dbReference>
<reference evidence="17" key="1">
    <citation type="journal article" date="2014" name="Int. J. Syst. Evol. Microbiol.">
        <title>Complete genome sequence of Corynebacterium casei LMG S-19264T (=DSM 44701T), isolated from a smear-ripened cheese.</title>
        <authorList>
            <consortium name="US DOE Joint Genome Institute (JGI-PGF)"/>
            <person name="Walter F."/>
            <person name="Albersmeier A."/>
            <person name="Kalinowski J."/>
            <person name="Ruckert C."/>
        </authorList>
    </citation>
    <scope>NUCLEOTIDE SEQUENCE</scope>
    <source>
        <strain evidence="17">CGMCC 1.15794</strain>
    </source>
</reference>
<proteinExistence type="inferred from homology"/>
<comment type="caution">
    <text evidence="17">The sequence shown here is derived from an EMBL/GenBank/DDBJ whole genome shotgun (WGS) entry which is preliminary data.</text>
</comment>
<dbReference type="SUPFAM" id="SSF69742">
    <property type="entry name" value="Glutamyl tRNA-reductase catalytic, N-terminal domain"/>
    <property type="match status" value="1"/>
</dbReference>
<feature type="binding site" evidence="8 10">
    <location>
        <position position="108"/>
    </location>
    <ligand>
        <name>substrate</name>
    </ligand>
</feature>
<name>A0A917IIZ4_9MICO</name>